<evidence type="ECO:0000313" key="2">
    <source>
        <dbReference type="Proteomes" id="UP000324897"/>
    </source>
</evidence>
<comment type="caution">
    <text evidence="1">The sequence shown here is derived from an EMBL/GenBank/DDBJ whole genome shotgun (WGS) entry which is preliminary data.</text>
</comment>
<gene>
    <name evidence="1" type="ORF">EJB05_37176</name>
</gene>
<dbReference type="Proteomes" id="UP000324897">
    <property type="component" value="Unassembled WGS sequence"/>
</dbReference>
<sequence length="97" mass="10407">MYIDAAALGQEQPCSLSHLVVVFASAVLGGFPQHVYIASFDMWFGSSSLVEVVLVDFRCATHLRLRLQKNNCEHLAAAENTVAAAEEITANTVAAAK</sequence>
<evidence type="ECO:0000313" key="1">
    <source>
        <dbReference type="EMBL" id="TVU13750.1"/>
    </source>
</evidence>
<organism evidence="1 2">
    <name type="scientific">Eragrostis curvula</name>
    <name type="common">weeping love grass</name>
    <dbReference type="NCBI Taxonomy" id="38414"/>
    <lineage>
        <taxon>Eukaryota</taxon>
        <taxon>Viridiplantae</taxon>
        <taxon>Streptophyta</taxon>
        <taxon>Embryophyta</taxon>
        <taxon>Tracheophyta</taxon>
        <taxon>Spermatophyta</taxon>
        <taxon>Magnoliopsida</taxon>
        <taxon>Liliopsida</taxon>
        <taxon>Poales</taxon>
        <taxon>Poaceae</taxon>
        <taxon>PACMAD clade</taxon>
        <taxon>Chloridoideae</taxon>
        <taxon>Eragrostideae</taxon>
        <taxon>Eragrostidinae</taxon>
        <taxon>Eragrostis</taxon>
    </lineage>
</organism>
<reference evidence="1 2" key="1">
    <citation type="journal article" date="2019" name="Sci. Rep.">
        <title>A high-quality genome of Eragrostis curvula grass provides insights into Poaceae evolution and supports new strategies to enhance forage quality.</title>
        <authorList>
            <person name="Carballo J."/>
            <person name="Santos B.A.C.M."/>
            <person name="Zappacosta D."/>
            <person name="Garbus I."/>
            <person name="Selva J.P."/>
            <person name="Gallo C.A."/>
            <person name="Diaz A."/>
            <person name="Albertini E."/>
            <person name="Caccamo M."/>
            <person name="Echenique V."/>
        </authorList>
    </citation>
    <scope>NUCLEOTIDE SEQUENCE [LARGE SCALE GENOMIC DNA]</scope>
    <source>
        <strain evidence="2">cv. Victoria</strain>
        <tissue evidence="1">Leaf</tissue>
    </source>
</reference>
<dbReference type="AlphaFoldDB" id="A0A5J9TQW5"/>
<name>A0A5J9TQW5_9POAL</name>
<feature type="non-terminal residue" evidence="1">
    <location>
        <position position="1"/>
    </location>
</feature>
<proteinExistence type="predicted"/>
<dbReference type="Gramene" id="TVU13750">
    <property type="protein sequence ID" value="TVU13750"/>
    <property type="gene ID" value="EJB05_37176"/>
</dbReference>
<keyword evidence="2" id="KW-1185">Reference proteome</keyword>
<dbReference type="EMBL" id="RWGY01000031">
    <property type="protein sequence ID" value="TVU13750.1"/>
    <property type="molecule type" value="Genomic_DNA"/>
</dbReference>
<accession>A0A5J9TQW5</accession>
<protein>
    <submittedName>
        <fullName evidence="1">Uncharacterized protein</fullName>
    </submittedName>
</protein>